<dbReference type="EMBL" id="JYDH01000010">
    <property type="protein sequence ID" value="KRY40926.1"/>
    <property type="molecule type" value="Genomic_DNA"/>
</dbReference>
<gene>
    <name evidence="1" type="ORF">T01_6467</name>
</gene>
<sequence>MNNLIKKPLMNYAMQKLEYNTVEELVFEFNAILRPDDYLFNNRAVVVEVKTSFTLVDDE</sequence>
<evidence type="ECO:0000313" key="2">
    <source>
        <dbReference type="Proteomes" id="UP000054776"/>
    </source>
</evidence>
<reference evidence="1 2" key="1">
    <citation type="submission" date="2015-01" db="EMBL/GenBank/DDBJ databases">
        <title>Evolution of Trichinella species and genotypes.</title>
        <authorList>
            <person name="Korhonen P.K."/>
            <person name="Edoardo P."/>
            <person name="Giuseppe L.R."/>
            <person name="Gasser R.B."/>
        </authorList>
    </citation>
    <scope>NUCLEOTIDE SEQUENCE [LARGE SCALE GENOMIC DNA]</scope>
    <source>
        <strain evidence="1">ISS3</strain>
    </source>
</reference>
<dbReference type="InParanoid" id="A0A0V1BVZ0"/>
<proteinExistence type="predicted"/>
<keyword evidence="2" id="KW-1185">Reference proteome</keyword>
<comment type="caution">
    <text evidence="1">The sequence shown here is derived from an EMBL/GenBank/DDBJ whole genome shotgun (WGS) entry which is preliminary data.</text>
</comment>
<evidence type="ECO:0000313" key="1">
    <source>
        <dbReference type="EMBL" id="KRY40926.1"/>
    </source>
</evidence>
<organism evidence="1 2">
    <name type="scientific">Trichinella spiralis</name>
    <name type="common">Trichina worm</name>
    <dbReference type="NCBI Taxonomy" id="6334"/>
    <lineage>
        <taxon>Eukaryota</taxon>
        <taxon>Metazoa</taxon>
        <taxon>Ecdysozoa</taxon>
        <taxon>Nematoda</taxon>
        <taxon>Enoplea</taxon>
        <taxon>Dorylaimia</taxon>
        <taxon>Trichinellida</taxon>
        <taxon>Trichinellidae</taxon>
        <taxon>Trichinella</taxon>
    </lineage>
</organism>
<protein>
    <submittedName>
        <fullName evidence="1">Uncharacterized protein</fullName>
    </submittedName>
</protein>
<dbReference type="Proteomes" id="UP000054776">
    <property type="component" value="Unassembled WGS sequence"/>
</dbReference>
<dbReference type="AlphaFoldDB" id="A0A0V1BVZ0"/>
<accession>A0A0V1BVZ0</accession>
<name>A0A0V1BVZ0_TRISP</name>